<dbReference type="Pfam" id="PF08268">
    <property type="entry name" value="FBA_3"/>
    <property type="match status" value="1"/>
</dbReference>
<dbReference type="InterPro" id="IPR001810">
    <property type="entry name" value="F-box_dom"/>
</dbReference>
<organism evidence="2 3">
    <name type="scientific">Durio zibethinus</name>
    <name type="common">Durian</name>
    <dbReference type="NCBI Taxonomy" id="66656"/>
    <lineage>
        <taxon>Eukaryota</taxon>
        <taxon>Viridiplantae</taxon>
        <taxon>Streptophyta</taxon>
        <taxon>Embryophyta</taxon>
        <taxon>Tracheophyta</taxon>
        <taxon>Spermatophyta</taxon>
        <taxon>Magnoliopsida</taxon>
        <taxon>eudicotyledons</taxon>
        <taxon>Gunneridae</taxon>
        <taxon>Pentapetalae</taxon>
        <taxon>rosids</taxon>
        <taxon>malvids</taxon>
        <taxon>Malvales</taxon>
        <taxon>Malvaceae</taxon>
        <taxon>Helicteroideae</taxon>
        <taxon>Durio</taxon>
    </lineage>
</organism>
<dbReference type="PROSITE" id="PS50181">
    <property type="entry name" value="FBOX"/>
    <property type="match status" value="1"/>
</dbReference>
<dbReference type="InterPro" id="IPR050796">
    <property type="entry name" value="SCF_F-box_component"/>
</dbReference>
<dbReference type="PANTHER" id="PTHR31672:SF13">
    <property type="entry name" value="F-BOX PROTEIN CPR30-LIKE"/>
    <property type="match status" value="1"/>
</dbReference>
<dbReference type="Pfam" id="PF00646">
    <property type="entry name" value="F-box"/>
    <property type="match status" value="1"/>
</dbReference>
<gene>
    <name evidence="3" type="primary">LOC111280263</name>
</gene>
<dbReference type="Gene3D" id="1.20.1280.50">
    <property type="match status" value="1"/>
</dbReference>
<dbReference type="InterPro" id="IPR036047">
    <property type="entry name" value="F-box-like_dom_sf"/>
</dbReference>
<evidence type="ECO:0000259" key="1">
    <source>
        <dbReference type="PROSITE" id="PS50181"/>
    </source>
</evidence>
<accession>A0A6P5X4B7</accession>
<dbReference type="InterPro" id="IPR013187">
    <property type="entry name" value="F-box-assoc_dom_typ3"/>
</dbReference>
<reference evidence="3" key="1">
    <citation type="submission" date="2025-08" db="UniProtKB">
        <authorList>
            <consortium name="RefSeq"/>
        </authorList>
    </citation>
    <scope>IDENTIFICATION</scope>
    <source>
        <tissue evidence="3">Fruit stalk</tissue>
    </source>
</reference>
<dbReference type="PANTHER" id="PTHR31672">
    <property type="entry name" value="BNACNNG10540D PROTEIN"/>
    <property type="match status" value="1"/>
</dbReference>
<dbReference type="AlphaFoldDB" id="A0A6P5X4B7"/>
<dbReference type="NCBIfam" id="TIGR01640">
    <property type="entry name" value="F_box_assoc_1"/>
    <property type="match status" value="1"/>
</dbReference>
<dbReference type="GeneID" id="111280263"/>
<feature type="non-terminal residue" evidence="3">
    <location>
        <position position="1"/>
    </location>
</feature>
<protein>
    <submittedName>
        <fullName evidence="3">F-box protein CPR30-like</fullName>
    </submittedName>
</protein>
<dbReference type="CDD" id="cd22157">
    <property type="entry name" value="F-box_AtFBW1-like"/>
    <property type="match status" value="1"/>
</dbReference>
<dbReference type="InterPro" id="IPR017451">
    <property type="entry name" value="F-box-assoc_interact_dom"/>
</dbReference>
<feature type="domain" description="F-box" evidence="1">
    <location>
        <begin position="20"/>
        <end position="65"/>
    </location>
</feature>
<dbReference type="KEGG" id="dzi:111280263"/>
<evidence type="ECO:0000313" key="3">
    <source>
        <dbReference type="RefSeq" id="XP_022723214.1"/>
    </source>
</evidence>
<dbReference type="RefSeq" id="XP_022723214.1">
    <property type="nucleotide sequence ID" value="XM_022867479.1"/>
</dbReference>
<dbReference type="OrthoDB" id="591557at2759"/>
<dbReference type="SMART" id="SM00256">
    <property type="entry name" value="FBOX"/>
    <property type="match status" value="1"/>
</dbReference>
<sequence length="398" mass="45274">PIPRPKARSISLYSWELEPKQMMGNLPLDIIADILSRLPVKHLLCLRCVSKLWRSLIDDPDFIKLHLRQSLKSHTNHTLILKMSDLHAADLACLGPFAKLEQPLMSYNQGIKILGSCNGLLCISNIVEDMAIWNPSTRKHRVLPSLGYCKGYVYGFGHDPITDDYKVVKIMQLGGVDGKALESEVKVCSLKINRWRKIQDIPCVYSFPVADGVFATGALHWVLTQKVQLSEKNVIVALDLGAENFREVPQPEYKDKIFQLNVGVLGGCLCAIANYDHVRVDLWVMKEYGVKESWTKLFSIASEEVIGSLRFVKPLAYSRSGDQVLLEHDNINLFWYDLKKKKKVNDVWIPGMPHTYETEIWLQSLVSLDVNRRQHDGEDNKGIKKMDDFLSEGFKLVL</sequence>
<dbReference type="SUPFAM" id="SSF81383">
    <property type="entry name" value="F-box domain"/>
    <property type="match status" value="1"/>
</dbReference>
<name>A0A6P5X4B7_DURZI</name>
<dbReference type="Proteomes" id="UP000515121">
    <property type="component" value="Unplaced"/>
</dbReference>
<proteinExistence type="predicted"/>
<evidence type="ECO:0000313" key="2">
    <source>
        <dbReference type="Proteomes" id="UP000515121"/>
    </source>
</evidence>
<keyword evidence="2" id="KW-1185">Reference proteome</keyword>